<organism evidence="2 3">
    <name type="scientific">Nocardia ninae NBRC 108245</name>
    <dbReference type="NCBI Taxonomy" id="1210091"/>
    <lineage>
        <taxon>Bacteria</taxon>
        <taxon>Bacillati</taxon>
        <taxon>Actinomycetota</taxon>
        <taxon>Actinomycetes</taxon>
        <taxon>Mycobacteriales</taxon>
        <taxon>Nocardiaceae</taxon>
        <taxon>Nocardia</taxon>
    </lineage>
</organism>
<proteinExistence type="predicted"/>
<dbReference type="Proteomes" id="UP000321424">
    <property type="component" value="Unassembled WGS sequence"/>
</dbReference>
<name>A0A511MPW3_9NOCA</name>
<evidence type="ECO:0000313" key="3">
    <source>
        <dbReference type="Proteomes" id="UP000321424"/>
    </source>
</evidence>
<accession>A0A511MPW3</accession>
<comment type="caution">
    <text evidence="2">The sequence shown here is derived from an EMBL/GenBank/DDBJ whole genome shotgun (WGS) entry which is preliminary data.</text>
</comment>
<sequence length="171" mass="19285">MTDDPDRPADVHVRTGAGTPVPELTDDVFTGMLDEPPDPECPFIVINRGDHDYIQTRLLPDGVYEIEHRADGSDELFQMYTSDARLVRDVMWAWVDEDPWWRDTVAWYRVDPAVAEVQTVLDDFEDLLGGMSVLDGIEAAMDDAMARADELLAMDFDELPPEPGDQRDDTA</sequence>
<dbReference type="RefSeq" id="WP_147140345.1">
    <property type="nucleotide sequence ID" value="NZ_BJXA01000073.1"/>
</dbReference>
<evidence type="ECO:0000313" key="2">
    <source>
        <dbReference type="EMBL" id="GEM42624.1"/>
    </source>
</evidence>
<dbReference type="OrthoDB" id="4546614at2"/>
<reference evidence="2 3" key="1">
    <citation type="submission" date="2019-07" db="EMBL/GenBank/DDBJ databases">
        <title>Whole genome shotgun sequence of Nocardia ninae NBRC 108245.</title>
        <authorList>
            <person name="Hosoyama A."/>
            <person name="Uohara A."/>
            <person name="Ohji S."/>
            <person name="Ichikawa N."/>
        </authorList>
    </citation>
    <scope>NUCLEOTIDE SEQUENCE [LARGE SCALE GENOMIC DNA]</scope>
    <source>
        <strain evidence="2 3">NBRC 108245</strain>
    </source>
</reference>
<keyword evidence="3" id="KW-1185">Reference proteome</keyword>
<evidence type="ECO:0000256" key="1">
    <source>
        <dbReference type="SAM" id="MobiDB-lite"/>
    </source>
</evidence>
<gene>
    <name evidence="2" type="ORF">NN4_71430</name>
</gene>
<dbReference type="AlphaFoldDB" id="A0A511MPW3"/>
<protein>
    <submittedName>
        <fullName evidence="2">Uncharacterized protein</fullName>
    </submittedName>
</protein>
<dbReference type="EMBL" id="BJXA01000073">
    <property type="protein sequence ID" value="GEM42624.1"/>
    <property type="molecule type" value="Genomic_DNA"/>
</dbReference>
<feature type="compositionally biased region" description="Basic and acidic residues" evidence="1">
    <location>
        <begin position="1"/>
        <end position="13"/>
    </location>
</feature>
<feature type="region of interest" description="Disordered" evidence="1">
    <location>
        <begin position="1"/>
        <end position="27"/>
    </location>
</feature>